<gene>
    <name evidence="1" type="ORF">HHI_05685</name>
</gene>
<keyword evidence="2" id="KW-1185">Reference proteome</keyword>
<dbReference type="AlphaFoldDB" id="A0A059FYV6"/>
<accession>A0A059FYV6</accession>
<organism evidence="1 2">
    <name type="scientific">Hyphomonas hirschiana VP5</name>
    <dbReference type="NCBI Taxonomy" id="1280951"/>
    <lineage>
        <taxon>Bacteria</taxon>
        <taxon>Pseudomonadati</taxon>
        <taxon>Pseudomonadota</taxon>
        <taxon>Alphaproteobacteria</taxon>
        <taxon>Hyphomonadales</taxon>
        <taxon>Hyphomonadaceae</taxon>
        <taxon>Hyphomonas</taxon>
    </lineage>
</organism>
<sequence>MTRLSALLIPAILLAACGHSPEPDAVSAGVSAPVAAVETAKRVYEARPAALPFRLDITVSSEVIRALDAAGATLTVGADYYGEPRAGAAPVNLGHEDREISAGNKSITLAGRFDAAQVAREISGDPRVKVSAAVSQEGGPVVYCTEFEAALTLAVETGGFIHCELLSE</sequence>
<dbReference type="RefSeq" id="WP_011645490.1">
    <property type="nucleotide sequence ID" value="NZ_ARYI01000003.1"/>
</dbReference>
<dbReference type="Proteomes" id="UP000025061">
    <property type="component" value="Unassembled WGS sequence"/>
</dbReference>
<dbReference type="PROSITE" id="PS51257">
    <property type="entry name" value="PROKAR_LIPOPROTEIN"/>
    <property type="match status" value="1"/>
</dbReference>
<dbReference type="EMBL" id="ARYI01000003">
    <property type="protein sequence ID" value="KCZ95623.1"/>
    <property type="molecule type" value="Genomic_DNA"/>
</dbReference>
<dbReference type="OrthoDB" id="9936781at2"/>
<reference evidence="1 2" key="1">
    <citation type="submission" date="2013-04" db="EMBL/GenBank/DDBJ databases">
        <title>Hyphomonas hirschiana VP5 Genome Sequencing.</title>
        <authorList>
            <person name="Lai Q."/>
            <person name="Shao Z."/>
        </authorList>
    </citation>
    <scope>NUCLEOTIDE SEQUENCE [LARGE SCALE GENOMIC DNA]</scope>
    <source>
        <strain evidence="1 2">VP5</strain>
    </source>
</reference>
<name>A0A059FYV6_9PROT</name>
<protein>
    <submittedName>
        <fullName evidence="1">Putative lipoprotein</fullName>
    </submittedName>
</protein>
<comment type="caution">
    <text evidence="1">The sequence shown here is derived from an EMBL/GenBank/DDBJ whole genome shotgun (WGS) entry which is preliminary data.</text>
</comment>
<dbReference type="PATRIC" id="fig|1280951.3.peg.1149"/>
<evidence type="ECO:0000313" key="1">
    <source>
        <dbReference type="EMBL" id="KCZ95623.1"/>
    </source>
</evidence>
<proteinExistence type="predicted"/>
<evidence type="ECO:0000313" key="2">
    <source>
        <dbReference type="Proteomes" id="UP000025061"/>
    </source>
</evidence>
<keyword evidence="1" id="KW-0449">Lipoprotein</keyword>